<sequence>MKLPALLRRRAEPAEVGGVARIDRRTKNLTKRLQPGEVAIIHHSDLDRVSAEALVATGAGVVVNAVPSVSGRYPNLGPSILLEAGIPLIDDVGEDVFTLVTEGDRLVVDGDRLLDVEGAVVTSGTLVTTEVLEQQLEQARAGLSDQIDAFTLNTMTYLREEKELLLEGVGVPEIRTQIEDRHVLIVVRGYNYRGDLDVLRPYISEYKPLLIGVDGGADALLEAGYKPNMIIGDMDSCSDAALQCGAELVVHAYKDGRAPGIERIEALGLSAVVFPSLGTSEDAAMLLADSYGARLLVAVGTHYSLVEFLDKGREGMASTFLTRLRVGSKLVDAKGVSRIYRSQVKGWHLVLLVLSGVVALVTAMAMTDVGGALGSVLMARLRDLAYWIKELFT</sequence>
<comment type="caution">
    <text evidence="8">The sequence shown here is derived from an EMBL/GenBank/DDBJ whole genome shotgun (WGS) entry which is preliminary data.</text>
</comment>
<evidence type="ECO:0000256" key="3">
    <source>
        <dbReference type="ARBA" id="ARBA00022777"/>
    </source>
</evidence>
<evidence type="ECO:0000256" key="4">
    <source>
        <dbReference type="ARBA" id="ARBA00022840"/>
    </source>
</evidence>
<gene>
    <name evidence="8" type="ORF">FHX39_001205</name>
</gene>
<feature type="domain" description="Thiamin pyrophosphokinase catalytic" evidence="6">
    <location>
        <begin position="207"/>
        <end position="244"/>
    </location>
</feature>
<feature type="transmembrane region" description="Helical" evidence="5">
    <location>
        <begin position="347"/>
        <end position="366"/>
    </location>
</feature>
<evidence type="ECO:0000256" key="1">
    <source>
        <dbReference type="ARBA" id="ARBA00022679"/>
    </source>
</evidence>
<dbReference type="GO" id="GO:0004788">
    <property type="term" value="F:thiamine diphosphokinase activity"/>
    <property type="evidence" value="ECO:0007669"/>
    <property type="project" value="InterPro"/>
</dbReference>
<evidence type="ECO:0000259" key="6">
    <source>
        <dbReference type="Pfam" id="PF04263"/>
    </source>
</evidence>
<dbReference type="InterPro" id="IPR022215">
    <property type="entry name" value="SteA-like_C"/>
</dbReference>
<organism evidence="8 9">
    <name type="scientific">Microlunatus antarcticus</name>
    <dbReference type="NCBI Taxonomy" id="53388"/>
    <lineage>
        <taxon>Bacteria</taxon>
        <taxon>Bacillati</taxon>
        <taxon>Actinomycetota</taxon>
        <taxon>Actinomycetes</taxon>
        <taxon>Propionibacteriales</taxon>
        <taxon>Propionibacteriaceae</taxon>
        <taxon>Microlunatus</taxon>
    </lineage>
</organism>
<feature type="domain" description="SteA-like C-terminal" evidence="7">
    <location>
        <begin position="334"/>
        <end position="385"/>
    </location>
</feature>
<protein>
    <submittedName>
        <fullName evidence="8">Putative membrane-anchored protein</fullName>
    </submittedName>
</protein>
<dbReference type="RefSeq" id="WP_183337241.1">
    <property type="nucleotide sequence ID" value="NZ_JACHZG010000001.1"/>
</dbReference>
<dbReference type="AlphaFoldDB" id="A0A7W5JUF2"/>
<evidence type="ECO:0000313" key="8">
    <source>
        <dbReference type="EMBL" id="MBB3326261.1"/>
    </source>
</evidence>
<dbReference type="SUPFAM" id="SSF63999">
    <property type="entry name" value="Thiamin pyrophosphokinase, catalytic domain"/>
    <property type="match status" value="1"/>
</dbReference>
<keyword evidence="4" id="KW-0067">ATP-binding</keyword>
<evidence type="ECO:0000256" key="5">
    <source>
        <dbReference type="SAM" id="Phobius"/>
    </source>
</evidence>
<name>A0A7W5JUF2_9ACTN</name>
<evidence type="ECO:0000313" key="9">
    <source>
        <dbReference type="Proteomes" id="UP000565572"/>
    </source>
</evidence>
<dbReference type="Proteomes" id="UP000565572">
    <property type="component" value="Unassembled WGS sequence"/>
</dbReference>
<dbReference type="InterPro" id="IPR047795">
    <property type="entry name" value="Put_SteA-like"/>
</dbReference>
<evidence type="ECO:0000256" key="2">
    <source>
        <dbReference type="ARBA" id="ARBA00022741"/>
    </source>
</evidence>
<dbReference type="InterPro" id="IPR036759">
    <property type="entry name" value="TPK_catalytic_sf"/>
</dbReference>
<keyword evidence="5" id="KW-0812">Transmembrane</keyword>
<keyword evidence="3" id="KW-0418">Kinase</keyword>
<dbReference type="GO" id="GO:0016301">
    <property type="term" value="F:kinase activity"/>
    <property type="evidence" value="ECO:0007669"/>
    <property type="project" value="UniProtKB-KW"/>
</dbReference>
<dbReference type="Pfam" id="PF04263">
    <property type="entry name" value="TPK_catalytic"/>
    <property type="match status" value="1"/>
</dbReference>
<dbReference type="Gene3D" id="3.40.50.10240">
    <property type="entry name" value="Thiamin pyrophosphokinase, catalytic domain"/>
    <property type="match status" value="1"/>
</dbReference>
<accession>A0A7W5JUF2</accession>
<dbReference type="InterPro" id="IPR007371">
    <property type="entry name" value="TPK_catalytic"/>
</dbReference>
<dbReference type="EMBL" id="JACHZG010000001">
    <property type="protein sequence ID" value="MBB3326261.1"/>
    <property type="molecule type" value="Genomic_DNA"/>
</dbReference>
<dbReference type="Pfam" id="PF12555">
    <property type="entry name" value="SteA-like_C"/>
    <property type="match status" value="1"/>
</dbReference>
<keyword evidence="1" id="KW-0808">Transferase</keyword>
<reference evidence="8 9" key="1">
    <citation type="submission" date="2020-08" db="EMBL/GenBank/DDBJ databases">
        <title>Sequencing the genomes of 1000 actinobacteria strains.</title>
        <authorList>
            <person name="Klenk H.-P."/>
        </authorList>
    </citation>
    <scope>NUCLEOTIDE SEQUENCE [LARGE SCALE GENOMIC DNA]</scope>
    <source>
        <strain evidence="8 9">DSM 11053</strain>
    </source>
</reference>
<keyword evidence="5" id="KW-1133">Transmembrane helix</keyword>
<dbReference type="GO" id="GO:0009229">
    <property type="term" value="P:thiamine diphosphate biosynthetic process"/>
    <property type="evidence" value="ECO:0007669"/>
    <property type="project" value="InterPro"/>
</dbReference>
<dbReference type="NCBIfam" id="NF040608">
    <property type="entry name" value="division_SteA"/>
    <property type="match status" value="1"/>
</dbReference>
<keyword evidence="2" id="KW-0547">Nucleotide-binding</keyword>
<proteinExistence type="predicted"/>
<keyword evidence="9" id="KW-1185">Reference proteome</keyword>
<evidence type="ECO:0000259" key="7">
    <source>
        <dbReference type="Pfam" id="PF12555"/>
    </source>
</evidence>
<dbReference type="GO" id="GO:0005524">
    <property type="term" value="F:ATP binding"/>
    <property type="evidence" value="ECO:0007669"/>
    <property type="project" value="UniProtKB-KW"/>
</dbReference>
<keyword evidence="5" id="KW-0472">Membrane</keyword>